<dbReference type="Proteomes" id="UP000297065">
    <property type="component" value="Chromosome"/>
</dbReference>
<dbReference type="EMBL" id="CP036295">
    <property type="protein sequence ID" value="QCC84734.1"/>
    <property type="molecule type" value="Genomic_DNA"/>
</dbReference>
<protein>
    <submittedName>
        <fullName evidence="2">Uncharacterized protein</fullName>
    </submittedName>
</protein>
<sequence length="137" mass="15163">MANDQFMEASPAGATTPPKKNEVNSISSKKRNRLSAEAQKAKRAAVAADYWAGHPSLAIMLRHHLSKSQFHEMLAHAFMTGELTPIVPLYELTVASAPIRSVLSFADDSVEYIRVEHTERGTLLTPYRTGDENELAR</sequence>
<dbReference type="RefSeq" id="WP_136398963.1">
    <property type="nucleotide sequence ID" value="NZ_CP036295.1"/>
</dbReference>
<evidence type="ECO:0000313" key="2">
    <source>
        <dbReference type="EMBL" id="QCC84734.1"/>
    </source>
</evidence>
<gene>
    <name evidence="2" type="ORF">DDIC_02335</name>
</gene>
<reference evidence="2 3" key="1">
    <citation type="submission" date="2019-02" db="EMBL/GenBank/DDBJ databases">
        <title>Complete Genome Sequence of Desulfovibrio desulfuricans IC1, a Sulfonate Utilizing Anaerobe.</title>
        <authorList>
            <person name="Day L.A."/>
            <person name="De Leon K.B."/>
            <person name="Wall J.D."/>
        </authorList>
    </citation>
    <scope>NUCLEOTIDE SEQUENCE [LARGE SCALE GENOMIC DNA]</scope>
    <source>
        <strain evidence="2 3">IC1</strain>
    </source>
</reference>
<evidence type="ECO:0000313" key="3">
    <source>
        <dbReference type="Proteomes" id="UP000297065"/>
    </source>
</evidence>
<evidence type="ECO:0000256" key="1">
    <source>
        <dbReference type="SAM" id="MobiDB-lite"/>
    </source>
</evidence>
<proteinExistence type="predicted"/>
<accession>A0A4P7UIW8</accession>
<organism evidence="2 3">
    <name type="scientific">Desulfovibrio desulfuricans</name>
    <dbReference type="NCBI Taxonomy" id="876"/>
    <lineage>
        <taxon>Bacteria</taxon>
        <taxon>Pseudomonadati</taxon>
        <taxon>Thermodesulfobacteriota</taxon>
        <taxon>Desulfovibrionia</taxon>
        <taxon>Desulfovibrionales</taxon>
        <taxon>Desulfovibrionaceae</taxon>
        <taxon>Desulfovibrio</taxon>
    </lineage>
</organism>
<name>A0A4P7UIW8_DESDE</name>
<feature type="region of interest" description="Disordered" evidence="1">
    <location>
        <begin position="1"/>
        <end position="37"/>
    </location>
</feature>
<dbReference type="AlphaFoldDB" id="A0A4P7UIW8"/>